<keyword evidence="5 8" id="KW-1133">Transmembrane helix</keyword>
<dbReference type="RefSeq" id="WP_282510611.1">
    <property type="nucleotide sequence ID" value="NZ_JASCIR010000002.1"/>
</dbReference>
<feature type="transmembrane region" description="Helical" evidence="8">
    <location>
        <begin position="77"/>
        <end position="97"/>
    </location>
</feature>
<keyword evidence="6 8" id="KW-0472">Membrane</keyword>
<dbReference type="PANTHER" id="PTHR30106">
    <property type="entry name" value="INNER MEMBRANE PROTEIN YEIH-RELATED"/>
    <property type="match status" value="1"/>
</dbReference>
<evidence type="ECO:0000256" key="3">
    <source>
        <dbReference type="ARBA" id="ARBA00022475"/>
    </source>
</evidence>
<feature type="transmembrane region" description="Helical" evidence="8">
    <location>
        <begin position="220"/>
        <end position="241"/>
    </location>
</feature>
<name>A0ABT6RP57_9ACTN</name>
<comment type="similarity">
    <text evidence="2">Belongs to the UPF0324 family.</text>
</comment>
<accession>A0ABT6RP57</accession>
<keyword evidence="4 8" id="KW-0812">Transmembrane</keyword>
<dbReference type="Proteomes" id="UP001224661">
    <property type="component" value="Unassembled WGS sequence"/>
</dbReference>
<feature type="transmembrane region" description="Helical" evidence="8">
    <location>
        <begin position="158"/>
        <end position="180"/>
    </location>
</feature>
<feature type="transmembrane region" description="Helical" evidence="8">
    <location>
        <begin position="356"/>
        <end position="376"/>
    </location>
</feature>
<keyword evidence="10" id="KW-1185">Reference proteome</keyword>
<evidence type="ECO:0000313" key="10">
    <source>
        <dbReference type="Proteomes" id="UP001224661"/>
    </source>
</evidence>
<evidence type="ECO:0000256" key="2">
    <source>
        <dbReference type="ARBA" id="ARBA00007977"/>
    </source>
</evidence>
<feature type="transmembrane region" description="Helical" evidence="8">
    <location>
        <begin position="383"/>
        <end position="404"/>
    </location>
</feature>
<feature type="compositionally biased region" description="Low complexity" evidence="7">
    <location>
        <begin position="33"/>
        <end position="72"/>
    </location>
</feature>
<evidence type="ECO:0000256" key="7">
    <source>
        <dbReference type="SAM" id="MobiDB-lite"/>
    </source>
</evidence>
<evidence type="ECO:0000256" key="4">
    <source>
        <dbReference type="ARBA" id="ARBA00022692"/>
    </source>
</evidence>
<sequence>MSEDLDRQVTPPKAESASAAQPSGHHPEPPRPTTSTSTTTGTSTDTTTGTDTDTDAGTSTSTSTGTGTTTATSPAGAAALVPGLALALAIAVAATAIGKVFPLVGGPVAGIVLGVLIAALLKPGPRWRPGIAFAAKRVLQISVVVLGSQLSLTQMVHVGVSSLPVMIGSLVICLACAYGIGRRLGVVRDLRTLIGVGTGVCGASAIAATAPVIRAAGVEVAYAVSTIFLFNVAAVLTFPLIGHLLGMSQESFGLFAGTAVNDTSSVVAAAATYGPIASNHAVVVKLTRTLMIIPICLGLAWLVRRRDRAASDAAPGPRPRVVKLVPVFLVGFLLMTTANTLGLIPAAAHPGLSELSVFLITVALAATGLSTDLGGLRRTGPRPLVLGACLWIVVSVTSLVLQYLTGTL</sequence>
<dbReference type="InterPro" id="IPR018383">
    <property type="entry name" value="UPF0324_pro"/>
</dbReference>
<feature type="transmembrane region" description="Helical" evidence="8">
    <location>
        <begin position="192"/>
        <end position="214"/>
    </location>
</feature>
<feature type="transmembrane region" description="Helical" evidence="8">
    <location>
        <begin position="103"/>
        <end position="121"/>
    </location>
</feature>
<feature type="transmembrane region" description="Helical" evidence="8">
    <location>
        <begin position="324"/>
        <end position="344"/>
    </location>
</feature>
<keyword evidence="3" id="KW-1003">Cell membrane</keyword>
<feature type="region of interest" description="Disordered" evidence="7">
    <location>
        <begin position="1"/>
        <end position="72"/>
    </location>
</feature>
<dbReference type="Pfam" id="PF03601">
    <property type="entry name" value="Cons_hypoth698"/>
    <property type="match status" value="1"/>
</dbReference>
<dbReference type="PANTHER" id="PTHR30106:SF1">
    <property type="entry name" value="UPF0324 MEMBRANE PROTEIN FN0533"/>
    <property type="match status" value="1"/>
</dbReference>
<dbReference type="EMBL" id="JASCIR010000002">
    <property type="protein sequence ID" value="MDI3385496.1"/>
    <property type="molecule type" value="Genomic_DNA"/>
</dbReference>
<protein>
    <submittedName>
        <fullName evidence="9">YeiH family protein</fullName>
    </submittedName>
</protein>
<evidence type="ECO:0000256" key="8">
    <source>
        <dbReference type="SAM" id="Phobius"/>
    </source>
</evidence>
<evidence type="ECO:0000313" key="9">
    <source>
        <dbReference type="EMBL" id="MDI3385496.1"/>
    </source>
</evidence>
<comment type="caution">
    <text evidence="9">The sequence shown here is derived from an EMBL/GenBank/DDBJ whole genome shotgun (WGS) entry which is preliminary data.</text>
</comment>
<evidence type="ECO:0000256" key="1">
    <source>
        <dbReference type="ARBA" id="ARBA00004651"/>
    </source>
</evidence>
<evidence type="ECO:0000256" key="5">
    <source>
        <dbReference type="ARBA" id="ARBA00022989"/>
    </source>
</evidence>
<comment type="subcellular location">
    <subcellularLocation>
        <location evidence="1">Cell membrane</location>
        <topology evidence="1">Multi-pass membrane protein</topology>
    </subcellularLocation>
</comment>
<reference evidence="9 10" key="1">
    <citation type="submission" date="2023-05" db="EMBL/GenBank/DDBJ databases">
        <title>Draft genome sequence of Streptomyces sp. B-S-A8 isolated from a cave soil in Thailand.</title>
        <authorList>
            <person name="Chamroensaksri N."/>
            <person name="Muangham S."/>
        </authorList>
    </citation>
    <scope>NUCLEOTIDE SEQUENCE [LARGE SCALE GENOMIC DNA]</scope>
    <source>
        <strain evidence="9 10">B-S-A8</strain>
    </source>
</reference>
<evidence type="ECO:0000256" key="6">
    <source>
        <dbReference type="ARBA" id="ARBA00023136"/>
    </source>
</evidence>
<proteinExistence type="inferred from homology"/>
<feature type="transmembrane region" description="Helical" evidence="8">
    <location>
        <begin position="282"/>
        <end position="303"/>
    </location>
</feature>
<gene>
    <name evidence="9" type="ORF">QIS99_04595</name>
</gene>
<organism evidence="9 10">
    <name type="scientific">Streptomyces solicavernae</name>
    <dbReference type="NCBI Taxonomy" id="3043614"/>
    <lineage>
        <taxon>Bacteria</taxon>
        <taxon>Bacillati</taxon>
        <taxon>Actinomycetota</taxon>
        <taxon>Actinomycetes</taxon>
        <taxon>Kitasatosporales</taxon>
        <taxon>Streptomycetaceae</taxon>
        <taxon>Streptomyces</taxon>
    </lineage>
</organism>